<sequence>MNSVTVVDGTLVVEPQGLDKVWSFTRKLEIPLSSVRGATHDPGASKEPKGIRAPGLGLPGKTAGTFHRDGVKTFYNVTGSADTIVIELEQQEYQRLILTVEDPRAVVQLINNAAAAA</sequence>
<feature type="domain" description="Bacterial Pleckstrin homology" evidence="2">
    <location>
        <begin position="13"/>
        <end position="110"/>
    </location>
</feature>
<protein>
    <submittedName>
        <fullName evidence="3">PH domain-containing protein</fullName>
    </submittedName>
</protein>
<reference evidence="3 4" key="1">
    <citation type="submission" date="2023-10" db="EMBL/GenBank/DDBJ databases">
        <title>Development of a sustainable strategy for remediation of hydrocarbon-contaminated territories based on the waste exchange concept.</title>
        <authorList>
            <person name="Krivoruchko A."/>
        </authorList>
    </citation>
    <scope>NUCLEOTIDE SEQUENCE [LARGE SCALE GENOMIC DNA]</scope>
    <source>
        <strain evidence="3 4">IEGM 1322</strain>
    </source>
</reference>
<proteinExistence type="predicted"/>
<evidence type="ECO:0000313" key="3">
    <source>
        <dbReference type="EMBL" id="MDV6231014.1"/>
    </source>
</evidence>
<gene>
    <name evidence="3" type="ORF">R3P95_10685</name>
</gene>
<organism evidence="3 4">
    <name type="scientific">Rhodococcus cercidiphylli</name>
    <dbReference type="NCBI Taxonomy" id="489916"/>
    <lineage>
        <taxon>Bacteria</taxon>
        <taxon>Bacillati</taxon>
        <taxon>Actinomycetota</taxon>
        <taxon>Actinomycetes</taxon>
        <taxon>Mycobacteriales</taxon>
        <taxon>Nocardiaceae</taxon>
        <taxon>Rhodococcus</taxon>
    </lineage>
</organism>
<comment type="caution">
    <text evidence="3">The sequence shown here is derived from an EMBL/GenBank/DDBJ whole genome shotgun (WGS) entry which is preliminary data.</text>
</comment>
<dbReference type="Proteomes" id="UP001185899">
    <property type="component" value="Unassembled WGS sequence"/>
</dbReference>
<dbReference type="Pfam" id="PF10882">
    <property type="entry name" value="bPH_5"/>
    <property type="match status" value="1"/>
</dbReference>
<evidence type="ECO:0000256" key="1">
    <source>
        <dbReference type="SAM" id="MobiDB-lite"/>
    </source>
</evidence>
<evidence type="ECO:0000313" key="4">
    <source>
        <dbReference type="Proteomes" id="UP001185899"/>
    </source>
</evidence>
<dbReference type="EMBL" id="JAWLKE010000004">
    <property type="protein sequence ID" value="MDV6231014.1"/>
    <property type="molecule type" value="Genomic_DNA"/>
</dbReference>
<keyword evidence="4" id="KW-1185">Reference proteome</keyword>
<feature type="region of interest" description="Disordered" evidence="1">
    <location>
        <begin position="35"/>
        <end position="58"/>
    </location>
</feature>
<dbReference type="RefSeq" id="WP_068048169.1">
    <property type="nucleotide sequence ID" value="NZ_JAWLKE010000004.1"/>
</dbReference>
<accession>A0ABU4AXN7</accession>
<dbReference type="InterPro" id="IPR027783">
    <property type="entry name" value="Bacterial_PH-related"/>
</dbReference>
<evidence type="ECO:0000259" key="2">
    <source>
        <dbReference type="Pfam" id="PF10882"/>
    </source>
</evidence>
<name>A0ABU4AXN7_9NOCA</name>